<comment type="similarity">
    <text evidence="2 6">Belongs to the ELL/occludin family.</text>
</comment>
<evidence type="ECO:0000256" key="7">
    <source>
        <dbReference type="SAM" id="MobiDB-lite"/>
    </source>
</evidence>
<keyword evidence="3" id="KW-0805">Transcription regulation</keyword>
<evidence type="ECO:0000256" key="6">
    <source>
        <dbReference type="PROSITE-ProRule" id="PRU01324"/>
    </source>
</evidence>
<feature type="region of interest" description="Disordered" evidence="7">
    <location>
        <begin position="342"/>
        <end position="402"/>
    </location>
</feature>
<dbReference type="OrthoDB" id="6284217at2759"/>
<dbReference type="GO" id="GO:0016301">
    <property type="term" value="F:kinase activity"/>
    <property type="evidence" value="ECO:0007669"/>
    <property type="project" value="UniProtKB-KW"/>
</dbReference>
<evidence type="ECO:0000313" key="10">
    <source>
        <dbReference type="Proteomes" id="UP000297703"/>
    </source>
</evidence>
<sequence>MAVLLGPFVCKHGVWGAPSPPPWESLERVQLSPRRAAKSQAGMGMWGGRRMQRGRDNAAPLFSVPHSPGNGPMGSLSPGQYIKIPCALGSPGEGARLFTFYLSRYSKDKPQASFDCIRQYVSRLGQNQLDCVGSIQEKITVCATDDSYQLTRERVSQAEKEAWSRAAIEIKPAAPGHGKCVTIPKKLGMSTPLGKCPTGSPAPGGRKCSPMGTDRRVLVKCLVQLLALRPHCKHELLERLDRVQISLKDRAQLLPMLEEVGQLNPRESSYSLKEELFGQVQEDWLGYTAEEQQQVRQLLRRKQAHRAVPRPFLVPLECPSCQGASGRPLGVKRLALLDASDPQGLKKPCAQEHPPSSLGSHRSLQEHRRAQSQQQPRQLPRPSAELQSSEEEPSDGEGGDDWEEGALRLEQHLSALQDSSSRASPPASFAELPDYCRKYRAICSVEQHHAYMEAFSADYAEYRRLHTRIGHVSRTFIQLGAKIKTLPHGTQEHKAAEGRILQEYRRFKQTYPSYRKEKDRCEYLHQKLSHIKGLILEFEKTGAA</sequence>
<dbReference type="PANTHER" id="PTHR23288:SF12">
    <property type="entry name" value="RNA POLYMERASE II ELONGATION FACTOR ELL2 ISOFORM X1"/>
    <property type="match status" value="1"/>
</dbReference>
<feature type="compositionally biased region" description="Acidic residues" evidence="7">
    <location>
        <begin position="388"/>
        <end position="402"/>
    </location>
</feature>
<evidence type="ECO:0000256" key="3">
    <source>
        <dbReference type="ARBA" id="ARBA00023015"/>
    </source>
</evidence>
<dbReference type="InterPro" id="IPR019464">
    <property type="entry name" value="ELL_N"/>
</dbReference>
<keyword evidence="9" id="KW-0418">Kinase</keyword>
<dbReference type="PROSITE" id="PS51980">
    <property type="entry name" value="OCEL"/>
    <property type="match status" value="1"/>
</dbReference>
<dbReference type="InterPro" id="IPR010844">
    <property type="entry name" value="Occludin_ELL"/>
</dbReference>
<proteinExistence type="inferred from homology"/>
<keyword evidence="5" id="KW-0539">Nucleus</keyword>
<dbReference type="PANTHER" id="PTHR23288">
    <property type="entry name" value="OCCLUDIN AND RNA POLYMERASE II ELONGATION FACTOR ELL"/>
    <property type="match status" value="1"/>
</dbReference>
<dbReference type="GO" id="GO:0008023">
    <property type="term" value="C:transcription elongation factor complex"/>
    <property type="evidence" value="ECO:0007669"/>
    <property type="project" value="InterPro"/>
</dbReference>
<feature type="domain" description="OCEL" evidence="8">
    <location>
        <begin position="433"/>
        <end position="543"/>
    </location>
</feature>
<dbReference type="Gene3D" id="1.10.10.2670">
    <property type="entry name" value="E3 ubiquitin-protein ligase"/>
    <property type="match status" value="1"/>
</dbReference>
<comment type="caution">
    <text evidence="9">The sequence shown here is derived from an EMBL/GenBank/DDBJ whole genome shotgun (WGS) entry which is preliminary data.</text>
</comment>
<reference evidence="9 10" key="1">
    <citation type="submission" date="2019-04" db="EMBL/GenBank/DDBJ databases">
        <title>Draft genome of the big-headed turtle Platysternon megacephalum.</title>
        <authorList>
            <person name="Gong S."/>
        </authorList>
    </citation>
    <scope>NUCLEOTIDE SEQUENCE [LARGE SCALE GENOMIC DNA]</scope>
    <source>
        <strain evidence="9">DO16091913</strain>
        <tissue evidence="9">Muscle</tissue>
    </source>
</reference>
<dbReference type="GO" id="GO:0000987">
    <property type="term" value="F:cis-regulatory region sequence-specific DNA binding"/>
    <property type="evidence" value="ECO:0007669"/>
    <property type="project" value="TreeGrafter"/>
</dbReference>
<dbReference type="STRING" id="55544.A0A4D9E6X9"/>
<dbReference type="Gene3D" id="6.10.140.340">
    <property type="match status" value="1"/>
</dbReference>
<dbReference type="GO" id="GO:0042795">
    <property type="term" value="P:snRNA transcription by RNA polymerase II"/>
    <property type="evidence" value="ECO:0007669"/>
    <property type="project" value="TreeGrafter"/>
</dbReference>
<keyword evidence="4" id="KW-0804">Transcription</keyword>
<comment type="subcellular location">
    <subcellularLocation>
        <location evidence="1">Nucleus</location>
    </subcellularLocation>
</comment>
<organism evidence="9 10">
    <name type="scientific">Platysternon megacephalum</name>
    <name type="common">big-headed turtle</name>
    <dbReference type="NCBI Taxonomy" id="55544"/>
    <lineage>
        <taxon>Eukaryota</taxon>
        <taxon>Metazoa</taxon>
        <taxon>Chordata</taxon>
        <taxon>Craniata</taxon>
        <taxon>Vertebrata</taxon>
        <taxon>Euteleostomi</taxon>
        <taxon>Archelosauria</taxon>
        <taxon>Testudinata</taxon>
        <taxon>Testudines</taxon>
        <taxon>Cryptodira</taxon>
        <taxon>Durocryptodira</taxon>
        <taxon>Testudinoidea</taxon>
        <taxon>Platysternidae</taxon>
        <taxon>Platysternon</taxon>
    </lineage>
</organism>
<dbReference type="Pfam" id="PF07303">
    <property type="entry name" value="Occludin_ELL"/>
    <property type="match status" value="1"/>
</dbReference>
<keyword evidence="9" id="KW-0808">Transferase</keyword>
<evidence type="ECO:0000313" key="9">
    <source>
        <dbReference type="EMBL" id="TFK04345.1"/>
    </source>
</evidence>
<evidence type="ECO:0000256" key="5">
    <source>
        <dbReference type="ARBA" id="ARBA00023242"/>
    </source>
</evidence>
<dbReference type="SUPFAM" id="SSF144292">
    <property type="entry name" value="occludin/ELL-like"/>
    <property type="match status" value="1"/>
</dbReference>
<dbReference type="GO" id="GO:0006368">
    <property type="term" value="P:transcription elongation by RNA polymerase II"/>
    <property type="evidence" value="ECO:0007669"/>
    <property type="project" value="InterPro"/>
</dbReference>
<dbReference type="InterPro" id="IPR031176">
    <property type="entry name" value="ELL/occludin"/>
</dbReference>
<dbReference type="InterPro" id="IPR042065">
    <property type="entry name" value="E3_ELL-like"/>
</dbReference>
<evidence type="ECO:0000256" key="2">
    <source>
        <dbReference type="ARBA" id="ARBA00009171"/>
    </source>
</evidence>
<dbReference type="Proteomes" id="UP000297703">
    <property type="component" value="Unassembled WGS sequence"/>
</dbReference>
<dbReference type="GO" id="GO:0032968">
    <property type="term" value="P:positive regulation of transcription elongation by RNA polymerase II"/>
    <property type="evidence" value="ECO:0007669"/>
    <property type="project" value="TreeGrafter"/>
</dbReference>
<dbReference type="SUPFAM" id="SSF46785">
    <property type="entry name" value="Winged helix' DNA-binding domain"/>
    <property type="match status" value="1"/>
</dbReference>
<reference evidence="9 10" key="2">
    <citation type="submission" date="2019-04" db="EMBL/GenBank/DDBJ databases">
        <title>The genome sequence of big-headed turtle.</title>
        <authorList>
            <person name="Gong S."/>
        </authorList>
    </citation>
    <scope>NUCLEOTIDE SEQUENCE [LARGE SCALE GENOMIC DNA]</scope>
    <source>
        <strain evidence="9">DO16091913</strain>
        <tissue evidence="9">Muscle</tissue>
    </source>
</reference>
<dbReference type="Pfam" id="PF10390">
    <property type="entry name" value="ELL"/>
    <property type="match status" value="1"/>
</dbReference>
<name>A0A4D9E6X9_9SAUR</name>
<keyword evidence="10" id="KW-1185">Reference proteome</keyword>
<accession>A0A4D9E6X9</accession>
<dbReference type="InterPro" id="IPR036390">
    <property type="entry name" value="WH_DNA-bd_sf"/>
</dbReference>
<dbReference type="EMBL" id="QXTE01000140">
    <property type="protein sequence ID" value="TFK04345.1"/>
    <property type="molecule type" value="Genomic_DNA"/>
</dbReference>
<evidence type="ECO:0000259" key="8">
    <source>
        <dbReference type="PROSITE" id="PS51980"/>
    </source>
</evidence>
<dbReference type="AlphaFoldDB" id="A0A4D9E6X9"/>
<evidence type="ECO:0000256" key="1">
    <source>
        <dbReference type="ARBA" id="ARBA00004123"/>
    </source>
</evidence>
<protein>
    <submittedName>
        <fullName evidence="9">Serine/threonine-protein kinase ULK4</fullName>
    </submittedName>
</protein>
<evidence type="ECO:0000256" key="4">
    <source>
        <dbReference type="ARBA" id="ARBA00023163"/>
    </source>
</evidence>
<gene>
    <name evidence="9" type="ORF">DR999_PMT13204</name>
</gene>
<feature type="compositionally biased region" description="Low complexity" evidence="7">
    <location>
        <begin position="371"/>
        <end position="384"/>
    </location>
</feature>